<evidence type="ECO:0000256" key="2">
    <source>
        <dbReference type="SAM" id="Phobius"/>
    </source>
</evidence>
<reference evidence="3 4" key="1">
    <citation type="submission" date="2024-07" db="EMBL/GenBank/DDBJ databases">
        <authorList>
            <person name="Ren Q."/>
        </authorList>
    </citation>
    <scope>NUCLEOTIDE SEQUENCE [LARGE SCALE GENOMIC DNA]</scope>
    <source>
        <strain evidence="3 4">REN37</strain>
    </source>
</reference>
<keyword evidence="4" id="KW-1185">Reference proteome</keyword>
<evidence type="ECO:0000256" key="1">
    <source>
        <dbReference type="SAM" id="Coils"/>
    </source>
</evidence>
<keyword evidence="2" id="KW-0472">Membrane</keyword>
<keyword evidence="1" id="KW-0175">Coiled coil</keyword>
<dbReference type="Pfam" id="PF20567">
    <property type="entry name" value="DUF6776"/>
    <property type="match status" value="1"/>
</dbReference>
<feature type="coiled-coil region" evidence="1">
    <location>
        <begin position="58"/>
        <end position="120"/>
    </location>
</feature>
<evidence type="ECO:0000313" key="4">
    <source>
        <dbReference type="Proteomes" id="UP001562065"/>
    </source>
</evidence>
<dbReference type="InterPro" id="IPR046703">
    <property type="entry name" value="DUF6776"/>
</dbReference>
<protein>
    <submittedName>
        <fullName evidence="3">DUF6776 family protein</fullName>
    </submittedName>
</protein>
<organism evidence="3 4">
    <name type="scientific">Isoalcanivorax beigongshangi</name>
    <dbReference type="NCBI Taxonomy" id="3238810"/>
    <lineage>
        <taxon>Bacteria</taxon>
        <taxon>Pseudomonadati</taxon>
        <taxon>Pseudomonadota</taxon>
        <taxon>Gammaproteobacteria</taxon>
        <taxon>Oceanospirillales</taxon>
        <taxon>Alcanivoracaceae</taxon>
        <taxon>Isoalcanivorax</taxon>
    </lineage>
</organism>
<accession>A0ABV4AK06</accession>
<keyword evidence="2" id="KW-0812">Transmembrane</keyword>
<keyword evidence="2" id="KW-1133">Transmembrane helix</keyword>
<name>A0ABV4AK06_9GAMM</name>
<sequence>MKARKKVVRELTLMPVDVTRQRRQRWLWAVLGGLAVVLAFLVGVLVSGSEGWGSNLEQQRLRMQLAQMETNLREARDDLAVHRTSSEVSSQAQEQVRGELRGLRDQIVELEETVAFYKSIMAPENGEQGLQISRFHVAATEHDREYSFRLVLSQVGDNNNFIAGDVAMILEGVRGNQRVDIPAAQWLSEEHSSTAFRFRYFQELTGRVHLPEGVTPRAVRVEATASGRGGQRVERTFGWNRVEENTEHARSG</sequence>
<feature type="transmembrane region" description="Helical" evidence="2">
    <location>
        <begin position="26"/>
        <end position="46"/>
    </location>
</feature>
<dbReference type="EMBL" id="JBGCUO010000002">
    <property type="protein sequence ID" value="MEY1663064.1"/>
    <property type="molecule type" value="Genomic_DNA"/>
</dbReference>
<gene>
    <name evidence="3" type="ORF">AB5I84_12955</name>
</gene>
<dbReference type="Proteomes" id="UP001562065">
    <property type="component" value="Unassembled WGS sequence"/>
</dbReference>
<proteinExistence type="predicted"/>
<evidence type="ECO:0000313" key="3">
    <source>
        <dbReference type="EMBL" id="MEY1663064.1"/>
    </source>
</evidence>
<dbReference type="RefSeq" id="WP_369456330.1">
    <property type="nucleotide sequence ID" value="NZ_JBGCUO010000002.1"/>
</dbReference>
<comment type="caution">
    <text evidence="3">The sequence shown here is derived from an EMBL/GenBank/DDBJ whole genome shotgun (WGS) entry which is preliminary data.</text>
</comment>